<feature type="binding site" evidence="3">
    <location>
        <position position="25"/>
    </location>
    <ligand>
        <name>a divalent metal cation</name>
        <dbReference type="ChEBI" id="CHEBI:60240"/>
        <label>1</label>
    </ligand>
</feature>
<comment type="cofactor">
    <cofactor evidence="3">
        <name>a divalent metal cation</name>
        <dbReference type="ChEBI" id="CHEBI:60240"/>
    </cofactor>
    <text evidence="3">Binds 2 divalent metal cations per subunit.</text>
</comment>
<comment type="similarity">
    <text evidence="4">Belongs to the metallo-dependent hydrolases superfamily. Phosphotriesterase family.</text>
</comment>
<comment type="caution">
    <text evidence="4">Lacks conserved residue(s) required for the propagation of feature annotation.</text>
</comment>
<feature type="binding site" evidence="3">
    <location>
        <position position="216"/>
    </location>
    <ligand>
        <name>a divalent metal cation</name>
        <dbReference type="ChEBI" id="CHEBI:60240"/>
        <label>2</label>
    </ligand>
</feature>
<dbReference type="EMBL" id="SOFM01000016">
    <property type="protein sequence ID" value="TFC05232.1"/>
    <property type="molecule type" value="Genomic_DNA"/>
</dbReference>
<dbReference type="PANTHER" id="PTHR10819">
    <property type="entry name" value="PHOSPHOTRIESTERASE-RELATED"/>
    <property type="match status" value="1"/>
</dbReference>
<keyword evidence="6" id="KW-1185">Reference proteome</keyword>
<dbReference type="AlphaFoldDB" id="A0A4R8WAE3"/>
<dbReference type="RefSeq" id="WP_134507612.1">
    <property type="nucleotide sequence ID" value="NZ_SOFM01000016.1"/>
</dbReference>
<feature type="binding site" evidence="3">
    <location>
        <position position="155"/>
    </location>
    <ligand>
        <name>a divalent metal cation</name>
        <dbReference type="ChEBI" id="CHEBI:60240"/>
        <label>1</label>
    </ligand>
</feature>
<feature type="binding site" evidence="3">
    <location>
        <position position="188"/>
    </location>
    <ligand>
        <name>a divalent metal cation</name>
        <dbReference type="ChEBI" id="CHEBI:60240"/>
        <label>2</label>
    </ligand>
</feature>
<dbReference type="InterPro" id="IPR032466">
    <property type="entry name" value="Metal_Hydrolase"/>
</dbReference>
<evidence type="ECO:0000313" key="5">
    <source>
        <dbReference type="EMBL" id="TFC05232.1"/>
    </source>
</evidence>
<evidence type="ECO:0000256" key="2">
    <source>
        <dbReference type="ARBA" id="ARBA00022801"/>
    </source>
</evidence>
<dbReference type="PANTHER" id="PTHR10819:SF3">
    <property type="entry name" value="PHOSPHOTRIESTERASE-RELATED PROTEIN"/>
    <property type="match status" value="1"/>
</dbReference>
<proteinExistence type="inferred from homology"/>
<dbReference type="PIRSF" id="PIRSF016839">
    <property type="entry name" value="PhP"/>
    <property type="match status" value="1"/>
</dbReference>
<dbReference type="PROSITE" id="PS51347">
    <property type="entry name" value="PHOSPHOTRIESTERASE_2"/>
    <property type="match status" value="1"/>
</dbReference>
<feature type="binding site" evidence="3">
    <location>
        <position position="295"/>
    </location>
    <ligand>
        <name>a divalent metal cation</name>
        <dbReference type="ChEBI" id="CHEBI:60240"/>
        <label>1</label>
    </ligand>
</feature>
<dbReference type="Pfam" id="PF02126">
    <property type="entry name" value="PTE"/>
    <property type="match status" value="1"/>
</dbReference>
<name>A0A4R8WAE3_9MICO</name>
<evidence type="ECO:0000256" key="4">
    <source>
        <dbReference type="PROSITE-ProRule" id="PRU00679"/>
    </source>
</evidence>
<feature type="binding site" evidence="3">
    <location>
        <position position="23"/>
    </location>
    <ligand>
        <name>a divalent metal cation</name>
        <dbReference type="ChEBI" id="CHEBI:60240"/>
        <label>1</label>
    </ligand>
</feature>
<comment type="caution">
    <text evidence="5">The sequence shown here is derived from an EMBL/GenBank/DDBJ whole genome shotgun (WGS) entry which is preliminary data.</text>
</comment>
<evidence type="ECO:0000313" key="6">
    <source>
        <dbReference type="Proteomes" id="UP000297643"/>
    </source>
</evidence>
<reference evidence="5 6" key="1">
    <citation type="submission" date="2019-03" db="EMBL/GenBank/DDBJ databases">
        <title>Genomics of glacier-inhabiting Cryobacterium strains.</title>
        <authorList>
            <person name="Liu Q."/>
            <person name="Xin Y.-H."/>
        </authorList>
    </citation>
    <scope>NUCLEOTIDE SEQUENCE [LARGE SCALE GENOMIC DNA]</scope>
    <source>
        <strain evidence="5 6">RHLT2-21</strain>
    </source>
</reference>
<dbReference type="GO" id="GO:0016787">
    <property type="term" value="F:hydrolase activity"/>
    <property type="evidence" value="ECO:0007669"/>
    <property type="project" value="UniProtKB-KW"/>
</dbReference>
<dbReference type="SUPFAM" id="SSF51556">
    <property type="entry name" value="Metallo-dependent hydrolases"/>
    <property type="match status" value="1"/>
</dbReference>
<organism evidence="5 6">
    <name type="scientific">Cryobacterium mannosilyticum</name>
    <dbReference type="NCBI Taxonomy" id="1259190"/>
    <lineage>
        <taxon>Bacteria</taxon>
        <taxon>Bacillati</taxon>
        <taxon>Actinomycetota</taxon>
        <taxon>Actinomycetes</taxon>
        <taxon>Micrococcales</taxon>
        <taxon>Microbacteriaceae</taxon>
        <taxon>Cryobacterium</taxon>
    </lineage>
</organism>
<protein>
    <submittedName>
        <fullName evidence="5">Phosphotriesterase</fullName>
    </submittedName>
</protein>
<sequence>MAEFVQTVLGPVDPASIEKILHHEHLTSLINGQWLSGGRNSDPTSAAAAKSDYDDQAAWAVTALSGIKALGFNTVVDLSPYSVVGRSAWGENLTILQDVSRRSDLHIIAGSSVYLEPYSPGWAVESTLVEMTERFTRDVTDGIGQTSIRAGILGEQATGLNEITPHEEKCLRAAARAHNATGVALVTHTTHGTMAMEQVTILQTEGADLSRVVIGHMDIQPDLDYILKVLDSGANIAFDTIGKQFWDFVLEPPPKTRPEGEFTKRAYYRADSSRATRLSELVDRGYVDQILLSQDLTGAEVYLNDKTHGDWGYAYLGAVFVPMAQEMGVSSTDLDAMLRDNPLRLLTRSEA</sequence>
<keyword evidence="1 3" id="KW-0479">Metal-binding</keyword>
<feature type="binding site" evidence="3">
    <location>
        <position position="155"/>
    </location>
    <ligand>
        <name>a divalent metal cation</name>
        <dbReference type="ChEBI" id="CHEBI:60240"/>
        <label>2</label>
    </ligand>
</feature>
<dbReference type="Proteomes" id="UP000297643">
    <property type="component" value="Unassembled WGS sequence"/>
</dbReference>
<dbReference type="InterPro" id="IPR001559">
    <property type="entry name" value="Phosphotriesterase"/>
</dbReference>
<evidence type="ECO:0000256" key="3">
    <source>
        <dbReference type="PIRSR" id="PIRSR601559-52"/>
    </source>
</evidence>
<evidence type="ECO:0000256" key="1">
    <source>
        <dbReference type="ARBA" id="ARBA00022723"/>
    </source>
</evidence>
<accession>A0A4R8WAE3</accession>
<gene>
    <name evidence="5" type="ORF">E3O32_05945</name>
</gene>
<dbReference type="Gene3D" id="3.20.20.140">
    <property type="entry name" value="Metal-dependent hydrolases"/>
    <property type="match status" value="1"/>
</dbReference>
<dbReference type="GO" id="GO:0008270">
    <property type="term" value="F:zinc ion binding"/>
    <property type="evidence" value="ECO:0007669"/>
    <property type="project" value="InterPro"/>
</dbReference>
<keyword evidence="2" id="KW-0378">Hydrolase</keyword>